<keyword evidence="1" id="KW-0802">TPR repeat</keyword>
<dbReference type="RefSeq" id="WP_063971257.1">
    <property type="nucleotide sequence ID" value="NZ_JAMXLT020000046.1"/>
</dbReference>
<dbReference type="Gene3D" id="1.25.40.10">
    <property type="entry name" value="Tetratricopeptide repeat domain"/>
    <property type="match status" value="1"/>
</dbReference>
<feature type="repeat" description="TPR" evidence="1">
    <location>
        <begin position="274"/>
        <end position="307"/>
    </location>
</feature>
<reference evidence="2 3" key="1">
    <citation type="submission" date="2023-11" db="EMBL/GenBank/DDBJ databases">
        <title>First isolation, identification, and characterization of non-pathogenic Epilithonimonas ginsengisoli isolated from diseased farmed rainbow trout (Oncorhynchus mykiss) in Chile.</title>
        <authorList>
            <person name="Miranda C.D."/>
            <person name="Irgang R."/>
            <person name="Concha C."/>
            <person name="Rojas R."/>
            <person name="Avendano R."/>
        </authorList>
    </citation>
    <scope>NUCLEOTIDE SEQUENCE [LARGE SCALE GENOMIC DNA]</scope>
    <source>
        <strain evidence="2 3">FP99</strain>
    </source>
</reference>
<comment type="caution">
    <text evidence="2">The sequence shown here is derived from an EMBL/GenBank/DDBJ whole genome shotgun (WGS) entry which is preliminary data.</text>
</comment>
<organism evidence="2 3">
    <name type="scientific">Epilithonimonas ginsengisoli</name>
    <dbReference type="NCBI Taxonomy" id="1245592"/>
    <lineage>
        <taxon>Bacteria</taxon>
        <taxon>Pseudomonadati</taxon>
        <taxon>Bacteroidota</taxon>
        <taxon>Flavobacteriia</taxon>
        <taxon>Flavobacteriales</taxon>
        <taxon>Weeksellaceae</taxon>
        <taxon>Chryseobacterium group</taxon>
        <taxon>Epilithonimonas</taxon>
    </lineage>
</organism>
<dbReference type="InterPro" id="IPR011990">
    <property type="entry name" value="TPR-like_helical_dom_sf"/>
</dbReference>
<dbReference type="InterPro" id="IPR019734">
    <property type="entry name" value="TPR_rpt"/>
</dbReference>
<dbReference type="Proteomes" id="UP001204439">
    <property type="component" value="Unassembled WGS sequence"/>
</dbReference>
<dbReference type="EMBL" id="JAMXLT020000046">
    <property type="protein sequence ID" value="MDW8550840.1"/>
    <property type="molecule type" value="Genomic_DNA"/>
</dbReference>
<accession>A0ABU4JME9</accession>
<proteinExistence type="predicted"/>
<name>A0ABU4JME9_9FLAO</name>
<dbReference type="SUPFAM" id="SSF48452">
    <property type="entry name" value="TPR-like"/>
    <property type="match status" value="1"/>
</dbReference>
<evidence type="ECO:0008006" key="4">
    <source>
        <dbReference type="Google" id="ProtNLM"/>
    </source>
</evidence>
<dbReference type="PROSITE" id="PS50005">
    <property type="entry name" value="TPR"/>
    <property type="match status" value="1"/>
</dbReference>
<sequence>MIKYISCCVLIAQLLSCKETNDSKISGEPKSSLSSKTQEITPVINGDSVRGDFNGDKIEDYIEINDSKSNEKMVKIFLGTSDKKFVEAKSFTIDADNFSEVENPMENFFISEGNPGEIQIGASCCGNFKTTEIYTYKYLNDNWFLLETNISTVNDDFLPDISLTINDLSYSIDGKTVNNKSVYDKEFNNLKGNAISKYHQYLSTFKSGYKNKSLGKLKSIGFDEIAEMLYFNPLSESNVNDYNDIAYYNSSTQKGDQSSILLLKKIVEKYPDRVVAYLNLGDSYWATDNKEYAKEAYNKYLELMKNQNKDLSKIPTRVEERIN</sequence>
<evidence type="ECO:0000256" key="1">
    <source>
        <dbReference type="PROSITE-ProRule" id="PRU00339"/>
    </source>
</evidence>
<keyword evidence="3" id="KW-1185">Reference proteome</keyword>
<evidence type="ECO:0000313" key="2">
    <source>
        <dbReference type="EMBL" id="MDW8550840.1"/>
    </source>
</evidence>
<gene>
    <name evidence="2" type="ORF">NG800_018075</name>
</gene>
<evidence type="ECO:0000313" key="3">
    <source>
        <dbReference type="Proteomes" id="UP001204439"/>
    </source>
</evidence>
<protein>
    <recommendedName>
        <fullName evidence="4">Tetratricopeptide repeat protein</fullName>
    </recommendedName>
</protein>